<evidence type="ECO:0000256" key="2">
    <source>
        <dbReference type="ARBA" id="ARBA00011233"/>
    </source>
</evidence>
<keyword evidence="8" id="KW-0626">Porin</keyword>
<comment type="subcellular location">
    <subcellularLocation>
        <location evidence="1">Cell outer membrane</location>
        <topology evidence="1">Multi-pass membrane protein</topology>
    </subcellularLocation>
</comment>
<keyword evidence="10" id="KW-0998">Cell outer membrane</keyword>
<keyword evidence="6 11" id="KW-0732">Signal</keyword>
<feature type="chain" id="PRO_5046055186" evidence="11">
    <location>
        <begin position="19"/>
        <end position="332"/>
    </location>
</feature>
<evidence type="ECO:0000313" key="13">
    <source>
        <dbReference type="EMBL" id="WEF34654.1"/>
    </source>
</evidence>
<evidence type="ECO:0000256" key="4">
    <source>
        <dbReference type="ARBA" id="ARBA00022452"/>
    </source>
</evidence>
<dbReference type="PRINTS" id="PR00184">
    <property type="entry name" value="NEISSPPORIN"/>
</dbReference>
<dbReference type="InterPro" id="IPR033900">
    <property type="entry name" value="Gram_neg_porin_domain"/>
</dbReference>
<dbReference type="InterPro" id="IPR050298">
    <property type="entry name" value="Gram-neg_bact_OMP"/>
</dbReference>
<keyword evidence="7" id="KW-0406">Ion transport</keyword>
<sequence length="332" mass="34745">MKYVITAALALTAAAAQAQSNVQIYGVADAGLVAEYGTPAGNSTAVGSGLASGSRLGFKGTEDLGNGLSAIFVLEGGYNIDTGASGQGGLRFGRQAFVGLRGSFGSVTVGRQYSPYYRAIRDVADPFEDGLAGQATNVMAGNHRMDNTVIYATPELAGWSAEVAYGAGETTDPLAADSHRKRAFSGVLSYTNGPLVVNLGHHRREDALLPDHVRNTILAARYTLGSVMGHAAIVRNRGLGGEVSRDALLGLTFKSGPHRVWLSVVQHDDKSPAQRDARQYGAAYLYGLSARTDLYAAYGHIDNDNGAPFTVGNATDSGNGNAAFNLGIRHCF</sequence>
<keyword evidence="5" id="KW-0812">Transmembrane</keyword>
<keyword evidence="14" id="KW-1185">Reference proteome</keyword>
<organism evidence="13 14">
    <name type="scientific">Pseudoduganella chitinolytica</name>
    <dbReference type="NCBI Taxonomy" id="34070"/>
    <lineage>
        <taxon>Bacteria</taxon>
        <taxon>Pseudomonadati</taxon>
        <taxon>Pseudomonadota</taxon>
        <taxon>Betaproteobacteria</taxon>
        <taxon>Burkholderiales</taxon>
        <taxon>Oxalobacteraceae</taxon>
        <taxon>Telluria group</taxon>
        <taxon>Pseudoduganella</taxon>
    </lineage>
</organism>
<evidence type="ECO:0000259" key="12">
    <source>
        <dbReference type="Pfam" id="PF13609"/>
    </source>
</evidence>
<dbReference type="PANTHER" id="PTHR34501">
    <property type="entry name" value="PROTEIN YDDL-RELATED"/>
    <property type="match status" value="1"/>
</dbReference>
<dbReference type="Proteomes" id="UP001216510">
    <property type="component" value="Chromosome"/>
</dbReference>
<evidence type="ECO:0000256" key="3">
    <source>
        <dbReference type="ARBA" id="ARBA00022448"/>
    </source>
</evidence>
<evidence type="ECO:0000256" key="10">
    <source>
        <dbReference type="ARBA" id="ARBA00023237"/>
    </source>
</evidence>
<gene>
    <name evidence="13" type="ORF">PX653_07800</name>
</gene>
<feature type="domain" description="Porin" evidence="12">
    <location>
        <begin position="6"/>
        <end position="305"/>
    </location>
</feature>
<dbReference type="InterPro" id="IPR001702">
    <property type="entry name" value="Porin_Gram-ve"/>
</dbReference>
<dbReference type="InterPro" id="IPR023614">
    <property type="entry name" value="Porin_dom_sf"/>
</dbReference>
<dbReference type="SUPFAM" id="SSF56935">
    <property type="entry name" value="Porins"/>
    <property type="match status" value="1"/>
</dbReference>
<keyword evidence="4" id="KW-1134">Transmembrane beta strand</keyword>
<keyword evidence="9" id="KW-0472">Membrane</keyword>
<reference evidence="13 14" key="1">
    <citation type="submission" date="2023-02" db="EMBL/GenBank/DDBJ databases">
        <title>Gemone sequence of Telluria chitinolytica ACM 3522T.</title>
        <authorList>
            <person name="Frediansyah A."/>
            <person name="Miess H."/>
            <person name="Gross H."/>
        </authorList>
    </citation>
    <scope>NUCLEOTIDE SEQUENCE [LARGE SCALE GENOMIC DNA]</scope>
    <source>
        <strain evidence="13 14">ACM 3522</strain>
    </source>
</reference>
<dbReference type="InterPro" id="IPR002299">
    <property type="entry name" value="Porin_Neis"/>
</dbReference>
<evidence type="ECO:0000313" key="14">
    <source>
        <dbReference type="Proteomes" id="UP001216510"/>
    </source>
</evidence>
<comment type="subunit">
    <text evidence="2">Homotrimer.</text>
</comment>
<dbReference type="EMBL" id="CP119083">
    <property type="protein sequence ID" value="WEF34654.1"/>
    <property type="molecule type" value="Genomic_DNA"/>
</dbReference>
<protein>
    <submittedName>
        <fullName evidence="13">Porin</fullName>
    </submittedName>
</protein>
<dbReference type="PRINTS" id="PR00182">
    <property type="entry name" value="ECOLNEIPORIN"/>
</dbReference>
<feature type="signal peptide" evidence="11">
    <location>
        <begin position="1"/>
        <end position="18"/>
    </location>
</feature>
<evidence type="ECO:0000256" key="8">
    <source>
        <dbReference type="ARBA" id="ARBA00023114"/>
    </source>
</evidence>
<dbReference type="PANTHER" id="PTHR34501:SF9">
    <property type="entry name" value="MAJOR OUTER MEMBRANE PROTEIN P.IA"/>
    <property type="match status" value="1"/>
</dbReference>
<proteinExistence type="predicted"/>
<keyword evidence="3" id="KW-0813">Transport</keyword>
<dbReference type="Gene3D" id="2.40.160.10">
    <property type="entry name" value="Porin"/>
    <property type="match status" value="1"/>
</dbReference>
<evidence type="ECO:0000256" key="7">
    <source>
        <dbReference type="ARBA" id="ARBA00023065"/>
    </source>
</evidence>
<evidence type="ECO:0000256" key="6">
    <source>
        <dbReference type="ARBA" id="ARBA00022729"/>
    </source>
</evidence>
<evidence type="ECO:0000256" key="11">
    <source>
        <dbReference type="SAM" id="SignalP"/>
    </source>
</evidence>
<name>A0ABY8BJV9_9BURK</name>
<dbReference type="CDD" id="cd00342">
    <property type="entry name" value="gram_neg_porins"/>
    <property type="match status" value="1"/>
</dbReference>
<dbReference type="RefSeq" id="WP_277417328.1">
    <property type="nucleotide sequence ID" value="NZ_CP119083.1"/>
</dbReference>
<evidence type="ECO:0000256" key="9">
    <source>
        <dbReference type="ARBA" id="ARBA00023136"/>
    </source>
</evidence>
<evidence type="ECO:0000256" key="5">
    <source>
        <dbReference type="ARBA" id="ARBA00022692"/>
    </source>
</evidence>
<evidence type="ECO:0000256" key="1">
    <source>
        <dbReference type="ARBA" id="ARBA00004571"/>
    </source>
</evidence>
<dbReference type="Pfam" id="PF13609">
    <property type="entry name" value="Porin_4"/>
    <property type="match status" value="1"/>
</dbReference>
<accession>A0ABY8BJV9</accession>